<dbReference type="AlphaFoldDB" id="F6KV81"/>
<organism evidence="2">
    <name type="scientific">Apopellia endiviifolia</name>
    <name type="common">species B</name>
    <dbReference type="NCBI Taxonomy" id="119729"/>
    <lineage>
        <taxon>Eukaryota</taxon>
        <taxon>Viridiplantae</taxon>
        <taxon>Streptophyta</taxon>
        <taxon>Embryophyta</taxon>
        <taxon>Marchantiophyta</taxon>
        <taxon>Jungermanniopsida</taxon>
        <taxon>Pelliidae</taxon>
        <taxon>Pelliales</taxon>
        <taxon>Pelliaceae</taxon>
        <taxon>Apopellia</taxon>
    </lineage>
</organism>
<accession>F6KV81</accession>
<name>F6KV81_9MARC</name>
<dbReference type="EMBL" id="HQ634390">
    <property type="protein sequence ID" value="AEG74034.1"/>
    <property type="molecule type" value="mRNA"/>
</dbReference>
<sequence length="295" mass="30709">MHQSEAMKIFMKSVLLVAAIAGQLLNSSHIAQAAGLTLPPILDPIINPINNLTSPILDPLNNLTTPLLSPITNLTSPILDPLNNLTSAPIVGLNLTTVLGSLNLTAGTPALNLSTILGPLNLTAGTGLNLSNIIGPWNNLTGPLQTILSNFTGPASNLTVATNVTVTVTLNLPSTMLNLASVFPNGMTIVPLGMTEVSISLRSLQGTNLSTVPVQFMVPVISYLNFPVSGSAGVTLDIAPGTKLAITGLTTPITRLFFGVSWQTFPQLTNVLISKILPGSSQPVPLYNFAVPALM</sequence>
<feature type="chain" id="PRO_5007657114" evidence="1">
    <location>
        <begin position="22"/>
        <end position="295"/>
    </location>
</feature>
<evidence type="ECO:0000256" key="1">
    <source>
        <dbReference type="SAM" id="SignalP"/>
    </source>
</evidence>
<feature type="signal peptide" evidence="1">
    <location>
        <begin position="1"/>
        <end position="21"/>
    </location>
</feature>
<protein>
    <submittedName>
        <fullName evidence="2">Ts</fullName>
    </submittedName>
</protein>
<proteinExistence type="evidence at transcript level"/>
<reference evidence="2" key="1">
    <citation type="journal article" date="2011" name="Gene">
        <title>Novel genes specifically expressed during the development of the male thalli and antheridia in the dioecious liverwort Pellia endiviifolia.</title>
        <authorList>
            <person name="Sierocka I."/>
            <person name="Rojek A."/>
            <person name="Bielewicz D."/>
            <person name="Karlowski W."/>
            <person name="Jarmolowski A."/>
            <person name="Szweykowska-Kulinska Z."/>
        </authorList>
    </citation>
    <scope>NUCLEOTIDE SEQUENCE</scope>
</reference>
<dbReference type="EMBL" id="HQ634386">
    <property type="protein sequence ID" value="AEG74030.1"/>
    <property type="molecule type" value="Genomic_DNA"/>
</dbReference>
<keyword evidence="1" id="KW-0732">Signal</keyword>
<evidence type="ECO:0000313" key="2">
    <source>
        <dbReference type="EMBL" id="AEG74030.1"/>
    </source>
</evidence>